<evidence type="ECO:0000259" key="7">
    <source>
        <dbReference type="Pfam" id="PF14368"/>
    </source>
</evidence>
<gene>
    <name evidence="9" type="primary">LOC103721841</name>
</gene>
<evidence type="ECO:0000256" key="2">
    <source>
        <dbReference type="ARBA" id="ARBA00022729"/>
    </source>
</evidence>
<proteinExistence type="inferred from homology"/>
<dbReference type="GeneID" id="103721841"/>
<dbReference type="InterPro" id="IPR036312">
    <property type="entry name" value="Bifun_inhib/LTP/seed_sf"/>
</dbReference>
<keyword evidence="2 6" id="KW-0732">Signal</keyword>
<feature type="chain" id="PRO_5034049635" evidence="6">
    <location>
        <begin position="31"/>
        <end position="142"/>
    </location>
</feature>
<evidence type="ECO:0000256" key="5">
    <source>
        <dbReference type="SAM" id="MobiDB-lite"/>
    </source>
</evidence>
<evidence type="ECO:0000256" key="1">
    <source>
        <dbReference type="ARBA" id="ARBA00009748"/>
    </source>
</evidence>
<keyword evidence="4" id="KW-0325">Glycoprotein</keyword>
<feature type="domain" description="Bifunctional inhibitor/plant lipid transfer protein/seed storage helical" evidence="7">
    <location>
        <begin position="19"/>
        <end position="107"/>
    </location>
</feature>
<dbReference type="CDD" id="cd00010">
    <property type="entry name" value="AAI_LTSS"/>
    <property type="match status" value="1"/>
</dbReference>
<keyword evidence="8" id="KW-1185">Reference proteome</keyword>
<dbReference type="PANTHER" id="PTHR33044">
    <property type="entry name" value="BIFUNCTIONAL INHIBITOR/LIPID-TRANSFER PROTEIN/SEED STORAGE 2S ALBUMIN SUPERFAMILY PROTEIN-RELATED"/>
    <property type="match status" value="1"/>
</dbReference>
<evidence type="ECO:0000256" key="4">
    <source>
        <dbReference type="ARBA" id="ARBA00023180"/>
    </source>
</evidence>
<organism evidence="8 9">
    <name type="scientific">Phoenix dactylifera</name>
    <name type="common">Date palm</name>
    <dbReference type="NCBI Taxonomy" id="42345"/>
    <lineage>
        <taxon>Eukaryota</taxon>
        <taxon>Viridiplantae</taxon>
        <taxon>Streptophyta</taxon>
        <taxon>Embryophyta</taxon>
        <taxon>Tracheophyta</taxon>
        <taxon>Spermatophyta</taxon>
        <taxon>Magnoliopsida</taxon>
        <taxon>Liliopsida</taxon>
        <taxon>Arecaceae</taxon>
        <taxon>Coryphoideae</taxon>
        <taxon>Phoeniceae</taxon>
        <taxon>Phoenix</taxon>
    </lineage>
</organism>
<dbReference type="Proteomes" id="UP000228380">
    <property type="component" value="Unplaced"/>
</dbReference>
<feature type="region of interest" description="Disordered" evidence="5">
    <location>
        <begin position="111"/>
        <end position="132"/>
    </location>
</feature>
<comment type="similarity">
    <text evidence="1">Belongs to the plant LTP family.</text>
</comment>
<accession>A0A8B8JCW0</accession>
<evidence type="ECO:0000256" key="3">
    <source>
        <dbReference type="ARBA" id="ARBA00023157"/>
    </source>
</evidence>
<dbReference type="InterPro" id="IPR016140">
    <property type="entry name" value="Bifunc_inhib/LTP/seed_store"/>
</dbReference>
<dbReference type="AlphaFoldDB" id="A0A8B8JCW0"/>
<dbReference type="Gene3D" id="1.10.110.10">
    <property type="entry name" value="Plant lipid-transfer and hydrophobic proteins"/>
    <property type="match status" value="1"/>
</dbReference>
<dbReference type="OrthoDB" id="690947at2759"/>
<feature type="signal peptide" evidence="6">
    <location>
        <begin position="1"/>
        <end position="30"/>
    </location>
</feature>
<evidence type="ECO:0000313" key="9">
    <source>
        <dbReference type="RefSeq" id="XP_026666113.2"/>
    </source>
</evidence>
<dbReference type="RefSeq" id="XP_026666113.2">
    <property type="nucleotide sequence ID" value="XM_026810312.2"/>
</dbReference>
<dbReference type="Pfam" id="PF14368">
    <property type="entry name" value="LTP_2"/>
    <property type="match status" value="1"/>
</dbReference>
<name>A0A8B8JCW0_PHODC</name>
<evidence type="ECO:0000256" key="6">
    <source>
        <dbReference type="SAM" id="SignalP"/>
    </source>
</evidence>
<sequence length="142" mass="14203">MAIRGENGGAAAAVVALAVALLMAAVTGSAQQVPACASKLVPCANYLNSTSPPESCCGPLKQAAKDETACLCSLFNDKTVLQAFKVDIEQALKLAKNCGVDAGTSICSKSNTTATASTPSGSNATTGGPIHDSQTNIVLSML</sequence>
<reference evidence="9" key="1">
    <citation type="submission" date="2025-08" db="UniProtKB">
        <authorList>
            <consortium name="RefSeq"/>
        </authorList>
    </citation>
    <scope>IDENTIFICATION</scope>
    <source>
        <tissue evidence="9">Young leaves</tissue>
    </source>
</reference>
<protein>
    <submittedName>
        <fullName evidence="9">Non-specific lipid transfer protein GPI-anchored 8-like</fullName>
    </submittedName>
</protein>
<keyword evidence="3" id="KW-1015">Disulfide bond</keyword>
<evidence type="ECO:0000313" key="8">
    <source>
        <dbReference type="Proteomes" id="UP000228380"/>
    </source>
</evidence>
<dbReference type="SUPFAM" id="SSF47699">
    <property type="entry name" value="Bifunctional inhibitor/lipid-transfer protein/seed storage 2S albumin"/>
    <property type="match status" value="1"/>
</dbReference>
<dbReference type="InterPro" id="IPR043325">
    <property type="entry name" value="LTSS"/>
</dbReference>
<dbReference type="KEGG" id="pda:103721841"/>